<dbReference type="AlphaFoldDB" id="A0A660SFV9"/>
<proteinExistence type="predicted"/>
<sequence length="65" mass="7538">EKITPKMTKEEGEIYKLLQKNDRNLGLDEMVELSDFSPSQISVLLLNMEFKGIVKRSAQNHYLLL</sequence>
<dbReference type="Proteomes" id="UP000271125">
    <property type="component" value="Unassembled WGS sequence"/>
</dbReference>
<evidence type="ECO:0000259" key="1">
    <source>
        <dbReference type="Pfam" id="PF17782"/>
    </source>
</evidence>
<dbReference type="Pfam" id="PF17782">
    <property type="entry name" value="WHD_DprA"/>
    <property type="match status" value="1"/>
</dbReference>
<evidence type="ECO:0000313" key="3">
    <source>
        <dbReference type="Proteomes" id="UP000271125"/>
    </source>
</evidence>
<gene>
    <name evidence="2" type="ORF">DRP43_04395</name>
</gene>
<feature type="non-terminal residue" evidence="2">
    <location>
        <position position="1"/>
    </location>
</feature>
<dbReference type="InterPro" id="IPR041614">
    <property type="entry name" value="DprA_WH"/>
</dbReference>
<evidence type="ECO:0000313" key="2">
    <source>
        <dbReference type="EMBL" id="RKX69452.1"/>
    </source>
</evidence>
<name>A0A660SFV9_UNCT6</name>
<dbReference type="Gene3D" id="1.10.10.10">
    <property type="entry name" value="Winged helix-like DNA-binding domain superfamily/Winged helix DNA-binding domain"/>
    <property type="match status" value="1"/>
</dbReference>
<reference evidence="2 3" key="1">
    <citation type="submission" date="2018-06" db="EMBL/GenBank/DDBJ databases">
        <title>Extensive metabolic versatility and redundancy in microbially diverse, dynamic hydrothermal sediments.</title>
        <authorList>
            <person name="Dombrowski N."/>
            <person name="Teske A."/>
            <person name="Baker B.J."/>
        </authorList>
    </citation>
    <scope>NUCLEOTIDE SEQUENCE [LARGE SCALE GENOMIC DNA]</scope>
    <source>
        <strain evidence="2">B10_G13</strain>
    </source>
</reference>
<protein>
    <submittedName>
        <fullName evidence="2">DNA-protecting protein DprA</fullName>
    </submittedName>
</protein>
<dbReference type="InterPro" id="IPR036390">
    <property type="entry name" value="WH_DNA-bd_sf"/>
</dbReference>
<dbReference type="SUPFAM" id="SSF46785">
    <property type="entry name" value="Winged helix' DNA-binding domain"/>
    <property type="match status" value="1"/>
</dbReference>
<organism evidence="2 3">
    <name type="scientific">candidate division TA06 bacterium</name>
    <dbReference type="NCBI Taxonomy" id="2250710"/>
    <lineage>
        <taxon>Bacteria</taxon>
        <taxon>Bacteria division TA06</taxon>
    </lineage>
</organism>
<comment type="caution">
    <text evidence="2">The sequence shown here is derived from an EMBL/GenBank/DDBJ whole genome shotgun (WGS) entry which is preliminary data.</text>
</comment>
<dbReference type="EMBL" id="QNBD01000191">
    <property type="protein sequence ID" value="RKX69452.1"/>
    <property type="molecule type" value="Genomic_DNA"/>
</dbReference>
<accession>A0A660SFV9</accession>
<dbReference type="InterPro" id="IPR036388">
    <property type="entry name" value="WH-like_DNA-bd_sf"/>
</dbReference>
<feature type="domain" description="DprA winged helix" evidence="1">
    <location>
        <begin position="8"/>
        <end position="58"/>
    </location>
</feature>